<comment type="caution">
    <text evidence="1">The sequence shown here is derived from an EMBL/GenBank/DDBJ whole genome shotgun (WGS) entry which is preliminary data.</text>
</comment>
<dbReference type="SUPFAM" id="SSF55166">
    <property type="entry name" value="Hedgehog/DD-peptidase"/>
    <property type="match status" value="1"/>
</dbReference>
<reference evidence="1 2" key="1">
    <citation type="submission" date="2018-11" db="EMBL/GenBank/DDBJ databases">
        <title>Genome sequencing and assembly of Anaerosphaera sp. nov., GS7-6-2.</title>
        <authorList>
            <person name="Rettenmaier R."/>
            <person name="Liebl W."/>
            <person name="Zverlov V."/>
        </authorList>
    </citation>
    <scope>NUCLEOTIDE SEQUENCE [LARGE SCALE GENOMIC DNA]</scope>
    <source>
        <strain evidence="1 2">GS7-6-2</strain>
    </source>
</reference>
<dbReference type="AlphaFoldDB" id="A0A437S589"/>
<dbReference type="OrthoDB" id="9799970at2"/>
<keyword evidence="2" id="KW-1185">Reference proteome</keyword>
<evidence type="ECO:0000313" key="2">
    <source>
        <dbReference type="Proteomes" id="UP000288812"/>
    </source>
</evidence>
<organism evidence="1 2">
    <name type="scientific">Anaerosphaera multitolerans</name>
    <dbReference type="NCBI Taxonomy" id="2487351"/>
    <lineage>
        <taxon>Bacteria</taxon>
        <taxon>Bacillati</taxon>
        <taxon>Bacillota</taxon>
        <taxon>Tissierellia</taxon>
        <taxon>Tissierellales</taxon>
        <taxon>Peptoniphilaceae</taxon>
        <taxon>Anaerosphaera</taxon>
    </lineage>
</organism>
<dbReference type="Gene3D" id="3.30.1380.10">
    <property type="match status" value="1"/>
</dbReference>
<dbReference type="Proteomes" id="UP000288812">
    <property type="component" value="Unassembled WGS sequence"/>
</dbReference>
<protein>
    <recommendedName>
        <fullName evidence="3">Peptidase M15</fullName>
    </recommendedName>
</protein>
<evidence type="ECO:0000313" key="1">
    <source>
        <dbReference type="EMBL" id="RVU54195.1"/>
    </source>
</evidence>
<dbReference type="EMBL" id="RLIH01000013">
    <property type="protein sequence ID" value="RVU54195.1"/>
    <property type="molecule type" value="Genomic_DNA"/>
</dbReference>
<name>A0A437S589_9FIRM</name>
<evidence type="ECO:0008006" key="3">
    <source>
        <dbReference type="Google" id="ProtNLM"/>
    </source>
</evidence>
<accession>A0A437S589</accession>
<proteinExistence type="predicted"/>
<dbReference type="InterPro" id="IPR009045">
    <property type="entry name" value="Zn_M74/Hedgehog-like"/>
</dbReference>
<gene>
    <name evidence="1" type="ORF">EF514_08410</name>
</gene>
<sequence>MKKFILLLLFLISIFCIFPKIGLYSYLFDKKNYDYINQSSVEAISDLKQLSPKTEEVAKEFLKECKIKGISVQITETYQTEYRNNYNMQANNRDSDMICSEKKHMEGRAFDICKLNTNTPYGDIEFFRRCAEIGKKVGLSPGFYSKDKSIVHFELNRWWLP</sequence>
<dbReference type="RefSeq" id="WP_127724994.1">
    <property type="nucleotide sequence ID" value="NZ_RLIH01000013.1"/>
</dbReference>